<proteinExistence type="predicted"/>
<evidence type="ECO:0000256" key="1">
    <source>
        <dbReference type="SAM" id="MobiDB-lite"/>
    </source>
</evidence>
<dbReference type="PANTHER" id="PTHR36151:SF3">
    <property type="entry name" value="ER-BOUND OXYGENASE MPAB_MPAB'_RUBBER OXYGENASE CATALYTIC DOMAIN-CONTAINING PROTEIN"/>
    <property type="match status" value="1"/>
</dbReference>
<protein>
    <submittedName>
        <fullName evidence="3">DUF2236 domain-containing protein</fullName>
    </submittedName>
</protein>
<dbReference type="PANTHER" id="PTHR36151">
    <property type="entry name" value="BLR2777 PROTEIN"/>
    <property type="match status" value="1"/>
</dbReference>
<dbReference type="GO" id="GO:0016491">
    <property type="term" value="F:oxidoreductase activity"/>
    <property type="evidence" value="ECO:0007669"/>
    <property type="project" value="InterPro"/>
</dbReference>
<feature type="non-terminal residue" evidence="3">
    <location>
        <position position="212"/>
    </location>
</feature>
<dbReference type="EMBL" id="VKHS01001442">
    <property type="protein sequence ID" value="MBB0233056.1"/>
    <property type="molecule type" value="Genomic_DNA"/>
</dbReference>
<sequence length="212" mass="22988">MTTTGPGDHHGTTGGGVRGTPRSRRPPPPDGVAREVFGDLRCLLLAPRLLVLQVAHPVVGAGVADHSDFRSDPWGRLLRTLLSLTTVVHGTPEESLAEARRLRRLHAAMTGTDGSGRPYRALDPGAYAWVHATLVMGPLDAMALFGTPLTGERLETYHREMRGVGRIWGVAEHRLPPDPVAFDTRYTETVIRELGDNRAVRDVLDALAHPAP</sequence>
<gene>
    <name evidence="3" type="ORF">FOE67_27080</name>
</gene>
<dbReference type="AlphaFoldDB" id="A0A7W3T969"/>
<keyword evidence="4" id="KW-1185">Reference proteome</keyword>
<dbReference type="InterPro" id="IPR018713">
    <property type="entry name" value="MPAB/Lcp_cat_dom"/>
</dbReference>
<evidence type="ECO:0000313" key="4">
    <source>
        <dbReference type="Proteomes" id="UP000530234"/>
    </source>
</evidence>
<dbReference type="RefSeq" id="WP_182667554.1">
    <property type="nucleotide sequence ID" value="NZ_VKHS01001442.1"/>
</dbReference>
<name>A0A7W3T969_9ACTN</name>
<dbReference type="Pfam" id="PF09995">
    <property type="entry name" value="MPAB_Lcp_cat"/>
    <property type="match status" value="1"/>
</dbReference>
<evidence type="ECO:0000313" key="3">
    <source>
        <dbReference type="EMBL" id="MBB0233056.1"/>
    </source>
</evidence>
<comment type="caution">
    <text evidence="3">The sequence shown here is derived from an EMBL/GenBank/DDBJ whole genome shotgun (WGS) entry which is preliminary data.</text>
</comment>
<feature type="region of interest" description="Disordered" evidence="1">
    <location>
        <begin position="1"/>
        <end position="31"/>
    </location>
</feature>
<accession>A0A7W3T969</accession>
<organism evidence="3 4">
    <name type="scientific">Streptomyces calidiresistens</name>
    <dbReference type="NCBI Taxonomy" id="1485586"/>
    <lineage>
        <taxon>Bacteria</taxon>
        <taxon>Bacillati</taxon>
        <taxon>Actinomycetota</taxon>
        <taxon>Actinomycetes</taxon>
        <taxon>Kitasatosporales</taxon>
        <taxon>Streptomycetaceae</taxon>
        <taxon>Streptomyces</taxon>
    </lineage>
</organism>
<feature type="domain" description="ER-bound oxygenase mpaB/mpaB'/Rubber oxygenase catalytic" evidence="2">
    <location>
        <begin position="35"/>
        <end position="209"/>
    </location>
</feature>
<reference evidence="4" key="1">
    <citation type="submission" date="2019-10" db="EMBL/GenBank/DDBJ databases">
        <title>Streptomyces sp. nov., a novel actinobacterium isolated from alkaline environment.</title>
        <authorList>
            <person name="Golinska P."/>
        </authorList>
    </citation>
    <scope>NUCLEOTIDE SEQUENCE [LARGE SCALE GENOMIC DNA]</scope>
    <source>
        <strain evidence="4">DSM 42108</strain>
    </source>
</reference>
<dbReference type="Proteomes" id="UP000530234">
    <property type="component" value="Unassembled WGS sequence"/>
</dbReference>
<evidence type="ECO:0000259" key="2">
    <source>
        <dbReference type="Pfam" id="PF09995"/>
    </source>
</evidence>